<evidence type="ECO:0000256" key="14">
    <source>
        <dbReference type="ARBA" id="ARBA00023242"/>
    </source>
</evidence>
<proteinExistence type="predicted"/>
<evidence type="ECO:0000313" key="19">
    <source>
        <dbReference type="Proteomes" id="UP001168821"/>
    </source>
</evidence>
<dbReference type="InterPro" id="IPR006554">
    <property type="entry name" value="Helicase-like_DEXD_c2"/>
</dbReference>
<dbReference type="GO" id="GO:0045910">
    <property type="term" value="P:negative regulation of DNA recombination"/>
    <property type="evidence" value="ECO:0007669"/>
    <property type="project" value="TreeGrafter"/>
</dbReference>
<dbReference type="GO" id="GO:0070182">
    <property type="term" value="F:DNA polymerase binding"/>
    <property type="evidence" value="ECO:0007669"/>
    <property type="project" value="TreeGrafter"/>
</dbReference>
<dbReference type="Pfam" id="PF13307">
    <property type="entry name" value="Helicase_C_2"/>
    <property type="match status" value="1"/>
</dbReference>
<dbReference type="InterPro" id="IPR014001">
    <property type="entry name" value="Helicase_ATP-bd"/>
</dbReference>
<evidence type="ECO:0000256" key="2">
    <source>
        <dbReference type="ARBA" id="ARBA00022485"/>
    </source>
</evidence>
<dbReference type="EMBL" id="JALNTZ010000003">
    <property type="protein sequence ID" value="KAJ3657368.1"/>
    <property type="molecule type" value="Genomic_DNA"/>
</dbReference>
<dbReference type="InterPro" id="IPR045028">
    <property type="entry name" value="DinG/Rad3-like"/>
</dbReference>
<keyword evidence="2" id="KW-0004">4Fe-4S</keyword>
<dbReference type="GO" id="GO:0005634">
    <property type="term" value="C:nucleus"/>
    <property type="evidence" value="ECO:0007669"/>
    <property type="project" value="UniProtKB-SubCell"/>
</dbReference>
<dbReference type="AlphaFoldDB" id="A0AA38MIE7"/>
<keyword evidence="19" id="KW-1185">Reference proteome</keyword>
<evidence type="ECO:0000256" key="5">
    <source>
        <dbReference type="ARBA" id="ARBA00022763"/>
    </source>
</evidence>
<dbReference type="InterPro" id="IPR014013">
    <property type="entry name" value="Helic_SF1/SF2_ATP-bd_DinG/Rad3"/>
</dbReference>
<sequence>MTTVTIRDIDVKFPFTPYDIQKDYMTKVIECLDTHRNGILESPTGTGKTLSLLCASLAWLENRKKQFEAQTPQLQVESFLRKCDKSFEENENSPPLITVPKIVYSSRTHTQLQQAMQEMKRTAYSHMRACVLGSREQMCIDQDVIMEKNASLKVNMCHSMVKKNQCRCYNRVEGFRDAPPLSDLTIVDMEDIVSLGRADDFCPYYMARELKMEADVIFMPYNYLLDPRMSKSLGVELHENIIIFDEAHNIEKVCEDSVSVQIKTGDIDNAVEDVAAVQDLLMSGRHLDVEEVSFTPRQLNTFKEMLIEFKEQLHDVTLVQLALEGTVFDGDYIFTILEKAGITDQNCSGVADLVDNILDFLASTRLLQKSAYGLQLISNLLFIVFYKRGPEFKQKVKDSFKVQVENEQTTWFNKSKFSQYSQFSQSQTERGRVLNFWCFCPGFGMKILLDRNIHCVILTSGTLAPLKPLISELEIDIGVRIENPHIVDGDQVCVKILSKGPDMELLNSNFQNRNNPKYLQSLGLVISNLIRIIPDGVLIFFPSYVIMEKSIQQWQSTGIWDAINATKPIYIEPKDKISFNNAMVDYYAKIQDPSYKGAIFMGVCRGKVSEGLDFADINGRAVFITGLPYPPLKDPKIILKKRYLDFRHARDKEYLKGDEWYSLEATRAINQAIGRVIRHKDDYGAIILLDARFSNPRVKSNLSLWLRQHITDMKNFGEIIRNVRTFFQQAQEKMPQVETKTIVIEQLIEMEASTSGDNLVRIHTRKSDSLEGSPSKRMR</sequence>
<keyword evidence="9" id="KW-0408">Iron</keyword>
<keyword evidence="13" id="KW-0413">Isomerase</keyword>
<dbReference type="InterPro" id="IPR027417">
    <property type="entry name" value="P-loop_NTPase"/>
</dbReference>
<dbReference type="PANTHER" id="PTHR11472">
    <property type="entry name" value="DNA REPAIR DEAD HELICASE RAD3/XP-D SUBFAMILY MEMBER"/>
    <property type="match status" value="1"/>
</dbReference>
<evidence type="ECO:0000256" key="15">
    <source>
        <dbReference type="ARBA" id="ARBA00049360"/>
    </source>
</evidence>
<evidence type="ECO:0000259" key="17">
    <source>
        <dbReference type="PROSITE" id="PS51193"/>
    </source>
</evidence>
<dbReference type="PROSITE" id="PS51193">
    <property type="entry name" value="HELICASE_ATP_BIND_2"/>
    <property type="match status" value="1"/>
</dbReference>
<evidence type="ECO:0000256" key="8">
    <source>
        <dbReference type="ARBA" id="ARBA00022840"/>
    </source>
</evidence>
<keyword evidence="6" id="KW-0378">Hydrolase</keyword>
<feature type="domain" description="Helicase ATP-binding" evidence="17">
    <location>
        <begin position="7"/>
        <end position="313"/>
    </location>
</feature>
<dbReference type="GO" id="GO:0006281">
    <property type="term" value="P:DNA repair"/>
    <property type="evidence" value="ECO:0007669"/>
    <property type="project" value="UniProtKB-KW"/>
</dbReference>
<name>A0AA38MIE7_9CUCU</name>
<dbReference type="InterPro" id="IPR057498">
    <property type="entry name" value="Rtel1_ARCH"/>
</dbReference>
<comment type="catalytic activity">
    <reaction evidence="15">
        <text>ATP + H2O = ADP + phosphate + H(+)</text>
        <dbReference type="Rhea" id="RHEA:13065"/>
        <dbReference type="ChEBI" id="CHEBI:15377"/>
        <dbReference type="ChEBI" id="CHEBI:15378"/>
        <dbReference type="ChEBI" id="CHEBI:30616"/>
        <dbReference type="ChEBI" id="CHEBI:43474"/>
        <dbReference type="ChEBI" id="CHEBI:456216"/>
    </reaction>
</comment>
<dbReference type="GO" id="GO:0046872">
    <property type="term" value="F:metal ion binding"/>
    <property type="evidence" value="ECO:0007669"/>
    <property type="project" value="UniProtKB-KW"/>
</dbReference>
<keyword evidence="4" id="KW-0547">Nucleotide-binding</keyword>
<reference evidence="18" key="1">
    <citation type="journal article" date="2023" name="G3 (Bethesda)">
        <title>Whole genome assemblies of Zophobas morio and Tenebrio molitor.</title>
        <authorList>
            <person name="Kaur S."/>
            <person name="Stinson S.A."/>
            <person name="diCenzo G.C."/>
        </authorList>
    </citation>
    <scope>NUCLEOTIDE SEQUENCE</scope>
    <source>
        <strain evidence="18">QUZm001</strain>
    </source>
</reference>
<evidence type="ECO:0000256" key="12">
    <source>
        <dbReference type="ARBA" id="ARBA00023204"/>
    </source>
</evidence>
<accession>A0AA38MIE7</accession>
<dbReference type="CDD" id="cd18788">
    <property type="entry name" value="SF2_C_XPD"/>
    <property type="match status" value="1"/>
</dbReference>
<evidence type="ECO:0000256" key="4">
    <source>
        <dbReference type="ARBA" id="ARBA00022741"/>
    </source>
</evidence>
<dbReference type="NCBIfam" id="TIGR00604">
    <property type="entry name" value="rad3"/>
    <property type="match status" value="1"/>
</dbReference>
<keyword evidence="11" id="KW-0238">DNA-binding</keyword>
<dbReference type="Gene3D" id="3.40.50.300">
    <property type="entry name" value="P-loop containing nucleotide triphosphate hydrolases"/>
    <property type="match status" value="2"/>
</dbReference>
<dbReference type="GO" id="GO:0016818">
    <property type="term" value="F:hydrolase activity, acting on acid anhydrides, in phosphorus-containing anhydrides"/>
    <property type="evidence" value="ECO:0007669"/>
    <property type="project" value="InterPro"/>
</dbReference>
<dbReference type="SMART" id="SM00491">
    <property type="entry name" value="HELICc2"/>
    <property type="match status" value="1"/>
</dbReference>
<evidence type="ECO:0000256" key="7">
    <source>
        <dbReference type="ARBA" id="ARBA00022806"/>
    </source>
</evidence>
<dbReference type="SMART" id="SM00488">
    <property type="entry name" value="DEXDc2"/>
    <property type="match status" value="1"/>
</dbReference>
<evidence type="ECO:0000256" key="3">
    <source>
        <dbReference type="ARBA" id="ARBA00022723"/>
    </source>
</evidence>
<dbReference type="GO" id="GO:0005524">
    <property type="term" value="F:ATP binding"/>
    <property type="evidence" value="ECO:0007669"/>
    <property type="project" value="UniProtKB-KW"/>
</dbReference>
<evidence type="ECO:0000256" key="6">
    <source>
        <dbReference type="ARBA" id="ARBA00022801"/>
    </source>
</evidence>
<dbReference type="InterPro" id="IPR013020">
    <property type="entry name" value="Rad3/Chl1-like"/>
</dbReference>
<protein>
    <recommendedName>
        <fullName evidence="16">Regulator of telomere elongation helicase 1 homolog</fullName>
    </recommendedName>
</protein>
<dbReference type="FunFam" id="3.40.50.300:FF:000431">
    <property type="entry name" value="Regulator of telomere elongation helicase 1"/>
    <property type="match status" value="1"/>
</dbReference>
<evidence type="ECO:0000256" key="9">
    <source>
        <dbReference type="ARBA" id="ARBA00023004"/>
    </source>
</evidence>
<dbReference type="Pfam" id="PF23109">
    <property type="entry name" value="ARCH_RTEL1"/>
    <property type="match status" value="1"/>
</dbReference>
<keyword evidence="8" id="KW-0067">ATP-binding</keyword>
<evidence type="ECO:0000256" key="1">
    <source>
        <dbReference type="ARBA" id="ARBA00004123"/>
    </source>
</evidence>
<evidence type="ECO:0000256" key="13">
    <source>
        <dbReference type="ARBA" id="ARBA00023235"/>
    </source>
</evidence>
<dbReference type="Proteomes" id="UP001168821">
    <property type="component" value="Unassembled WGS sequence"/>
</dbReference>
<keyword evidence="10" id="KW-0411">Iron-sulfur</keyword>
<dbReference type="GO" id="GO:0003678">
    <property type="term" value="F:DNA helicase activity"/>
    <property type="evidence" value="ECO:0007669"/>
    <property type="project" value="InterPro"/>
</dbReference>
<dbReference type="GO" id="GO:0051539">
    <property type="term" value="F:4 iron, 4 sulfur cluster binding"/>
    <property type="evidence" value="ECO:0007669"/>
    <property type="project" value="UniProtKB-KW"/>
</dbReference>
<dbReference type="InterPro" id="IPR006555">
    <property type="entry name" value="ATP-dep_Helicase_C"/>
</dbReference>
<evidence type="ECO:0000256" key="10">
    <source>
        <dbReference type="ARBA" id="ARBA00023014"/>
    </source>
</evidence>
<keyword evidence="12" id="KW-0234">DNA repair</keyword>
<dbReference type="PANTHER" id="PTHR11472:SF34">
    <property type="entry name" value="REGULATOR OF TELOMERE ELONGATION HELICASE 1"/>
    <property type="match status" value="1"/>
</dbReference>
<comment type="subcellular location">
    <subcellularLocation>
        <location evidence="1">Nucleus</location>
    </subcellularLocation>
</comment>
<dbReference type="InterPro" id="IPR010614">
    <property type="entry name" value="RAD3-like_helicase_DEAD"/>
</dbReference>
<evidence type="ECO:0000313" key="18">
    <source>
        <dbReference type="EMBL" id="KAJ3657368.1"/>
    </source>
</evidence>
<keyword evidence="5" id="KW-0227">DNA damage</keyword>
<evidence type="ECO:0000256" key="16">
    <source>
        <dbReference type="ARBA" id="ARBA00073810"/>
    </source>
</evidence>
<keyword evidence="7" id="KW-0347">Helicase</keyword>
<keyword evidence="14" id="KW-0539">Nucleus</keyword>
<keyword evidence="3" id="KW-0479">Metal-binding</keyword>
<organism evidence="18 19">
    <name type="scientific">Zophobas morio</name>
    <dbReference type="NCBI Taxonomy" id="2755281"/>
    <lineage>
        <taxon>Eukaryota</taxon>
        <taxon>Metazoa</taxon>
        <taxon>Ecdysozoa</taxon>
        <taxon>Arthropoda</taxon>
        <taxon>Hexapoda</taxon>
        <taxon>Insecta</taxon>
        <taxon>Pterygota</taxon>
        <taxon>Neoptera</taxon>
        <taxon>Endopterygota</taxon>
        <taxon>Coleoptera</taxon>
        <taxon>Polyphaga</taxon>
        <taxon>Cucujiformia</taxon>
        <taxon>Tenebrionidae</taxon>
        <taxon>Zophobas</taxon>
    </lineage>
</organism>
<dbReference type="GO" id="GO:0003677">
    <property type="term" value="F:DNA binding"/>
    <property type="evidence" value="ECO:0007669"/>
    <property type="project" value="UniProtKB-KW"/>
</dbReference>
<dbReference type="SMART" id="SM00487">
    <property type="entry name" value="DEXDc"/>
    <property type="match status" value="1"/>
</dbReference>
<dbReference type="Pfam" id="PF06733">
    <property type="entry name" value="DEAD_2"/>
    <property type="match status" value="1"/>
</dbReference>
<evidence type="ECO:0000256" key="11">
    <source>
        <dbReference type="ARBA" id="ARBA00023125"/>
    </source>
</evidence>
<dbReference type="SUPFAM" id="SSF52540">
    <property type="entry name" value="P-loop containing nucleoside triphosphate hydrolases"/>
    <property type="match status" value="2"/>
</dbReference>
<dbReference type="GO" id="GO:0010569">
    <property type="term" value="P:regulation of double-strand break repair via homologous recombination"/>
    <property type="evidence" value="ECO:0007669"/>
    <property type="project" value="TreeGrafter"/>
</dbReference>
<dbReference type="GO" id="GO:1904430">
    <property type="term" value="P:negative regulation of t-circle formation"/>
    <property type="evidence" value="ECO:0007669"/>
    <property type="project" value="TreeGrafter"/>
</dbReference>
<dbReference type="GO" id="GO:0090657">
    <property type="term" value="P:telomeric loop disassembly"/>
    <property type="evidence" value="ECO:0007669"/>
    <property type="project" value="TreeGrafter"/>
</dbReference>
<comment type="caution">
    <text evidence="18">The sequence shown here is derived from an EMBL/GenBank/DDBJ whole genome shotgun (WGS) entry which is preliminary data.</text>
</comment>
<gene>
    <name evidence="18" type="ORF">Zmor_009177</name>
</gene>